<name>A0ABD6B1T2_9EURY</name>
<accession>A0ABD6B1T2</accession>
<protein>
    <submittedName>
        <fullName evidence="2">Uncharacterized protein</fullName>
    </submittedName>
</protein>
<keyword evidence="1" id="KW-0472">Membrane</keyword>
<evidence type="ECO:0000313" key="3">
    <source>
        <dbReference type="Proteomes" id="UP001597111"/>
    </source>
</evidence>
<dbReference type="RefSeq" id="WP_379731388.1">
    <property type="nucleotide sequence ID" value="NZ_JBHSWZ010000084.1"/>
</dbReference>
<sequence>MSNSTAENGASSYSGTVVAVNAVISVAVALGLVWVVNGFNVFYERLDRVSPTVEGGGIGSAFVTGNEIEWLVFLVEAMHAIDVLMGLFILVMVFLHWGAFRRLAGRMRQPGESRVATDGGENE</sequence>
<gene>
    <name evidence="2" type="ORF">ACFR9S_00755</name>
</gene>
<reference evidence="2 3" key="1">
    <citation type="journal article" date="2019" name="Int. J. Syst. Evol. Microbiol.">
        <title>The Global Catalogue of Microorganisms (GCM) 10K type strain sequencing project: providing services to taxonomists for standard genome sequencing and annotation.</title>
        <authorList>
            <consortium name="The Broad Institute Genomics Platform"/>
            <consortium name="The Broad Institute Genome Sequencing Center for Infectious Disease"/>
            <person name="Wu L."/>
            <person name="Ma J."/>
        </authorList>
    </citation>
    <scope>NUCLEOTIDE SEQUENCE [LARGE SCALE GENOMIC DNA]</scope>
    <source>
        <strain evidence="2 3">CGMCC 1.12285</strain>
    </source>
</reference>
<evidence type="ECO:0000313" key="2">
    <source>
        <dbReference type="EMBL" id="MFD1524830.1"/>
    </source>
</evidence>
<dbReference type="AlphaFoldDB" id="A0ABD6B1T2"/>
<keyword evidence="1" id="KW-0812">Transmembrane</keyword>
<evidence type="ECO:0000256" key="1">
    <source>
        <dbReference type="SAM" id="Phobius"/>
    </source>
</evidence>
<keyword evidence="3" id="KW-1185">Reference proteome</keyword>
<proteinExistence type="predicted"/>
<dbReference type="EMBL" id="JBHUDH010000006">
    <property type="protein sequence ID" value="MFD1524830.1"/>
    <property type="molecule type" value="Genomic_DNA"/>
</dbReference>
<dbReference type="Proteomes" id="UP001597111">
    <property type="component" value="Unassembled WGS sequence"/>
</dbReference>
<feature type="transmembrane region" description="Helical" evidence="1">
    <location>
        <begin position="12"/>
        <end position="36"/>
    </location>
</feature>
<feature type="transmembrane region" description="Helical" evidence="1">
    <location>
        <begin position="80"/>
        <end position="100"/>
    </location>
</feature>
<keyword evidence="1" id="KW-1133">Transmembrane helix</keyword>
<organism evidence="2 3">
    <name type="scientific">Halolamina salina</name>
    <dbReference type="NCBI Taxonomy" id="1220023"/>
    <lineage>
        <taxon>Archaea</taxon>
        <taxon>Methanobacteriati</taxon>
        <taxon>Methanobacteriota</taxon>
        <taxon>Stenosarchaea group</taxon>
        <taxon>Halobacteria</taxon>
        <taxon>Halobacteriales</taxon>
        <taxon>Haloferacaceae</taxon>
    </lineage>
</organism>
<comment type="caution">
    <text evidence="2">The sequence shown here is derived from an EMBL/GenBank/DDBJ whole genome shotgun (WGS) entry which is preliminary data.</text>
</comment>